<gene>
    <name evidence="2" type="ORF">D915_002524</name>
</gene>
<proteinExistence type="predicted"/>
<dbReference type="Proteomes" id="UP000230066">
    <property type="component" value="Unassembled WGS sequence"/>
</dbReference>
<feature type="region of interest" description="Disordered" evidence="1">
    <location>
        <begin position="1624"/>
        <end position="1653"/>
    </location>
</feature>
<feature type="compositionally biased region" description="Polar residues" evidence="1">
    <location>
        <begin position="357"/>
        <end position="368"/>
    </location>
</feature>
<sequence length="1848" mass="192936">MNVKQSQKDKDVLEMANGPTEFTKPDEGRECLIEIRTSAPTENNFSKFSEVKSKRIKFPEPPSVDLLAAAELPTLTILTKRDDSDTRRSSLFLGLKWKQQKRRRSQFNQEGPDDMDVEEWIDARRASLSSTSILMQTKGITEVTRGQIPEGREHEDSSLTRTSGKRLPTISDMTNHGSPAIVPEEGSVLRETKQDRDGKRNYTSNILPALAQAGDSKRNPVLPLGSFLPPIDPQKSNGYLTVTTQEAPLKHEFILMEHMAPSGGLLGSIPTKQSNSRIFIGGKRSEILDRYQAEFMFTNVDEKDPDDGLNVNILSHDSAVTLDKATLKGSHRGRGTEPWTTRSVQDNQDSSPRRMNKLSQAETKQSATDTERGEKQALGRWKNKITDAGIDSSRTGNKGDPKLANLCMTMWSYKPPPNSETKLPPLLEALLSGDARVIAERIFGQIRPELNLADQLRYAVREIYRICPKSNTAKGLEHFLGIRPGHKLLLNTLKSGQTEKDYNKCVYSALGEGLKHSVLHELASRTKVEELCKILASVSSIVAFELIGSSTEKPGSGFPGVSFETVILNLIKGALYGTDLSSRGLLTEMLVSAGGGINALQQLLVADGDEPFSALKTLLTRGGNPSEALGDLLQGLSDDPQEALRAMTEILGGKTEGIAKLMSLLDGNPSDQLAELIQQTGGGKEGLHNLIAVAGGGAEGIANIMEAALGGKPENDEQIVNGLASIIAAAGGGAHGLSGLIEAAGKEADGLKNILGAAGGGTKGLKNLFDAIGGGTDAALTSLLESLGGGNEGVANLVNAVGGGLEGLKNLLNAVGDTAEEGLSKLLAASGAAALSNLLKAAGDERGGLENLINLMGDAGFQGLINAAGKDSVDALRNILEAAGGGLQATTNLIQALGGSEVGLKNLLNAMGGDPEIGLKNLLAATGGGAEGLLNILNATGGGPEAVNDLLKAIGGSEKDALKQLFSAVGGGVDGLTNLLAASGDEAATLSLIMEAAGGGIDGLINLLGSIADNPLEALGALLSDHGPGLKNLIKATGGGPEGLKKILEAVGGGAQGLANLLSTLGSSGDDPAEALRNLIGSTGGGSEGLANLIGALGGTNDGLLTLLNTLGGGEDGVMKLLETMGGAGDGLHHLLAAFGDKAEEGLRTLFSAAGGGADGLNVLLNLVNKDPSSLAELIQSLGGGPEGLGKLLAMFGENSTEALKKILESMGGNPDGLANLLRAMGLDPSKTDSLKLLLSALGGSEDGLASLVAAMGGGTEGLANLLAALGDDGLAQIITAAGGGEAGLALLMKAVADENGDGLTNLLCALGSGQDALSALVAAVGGGENGIQALLKAANSVAPDGNGLSALIAAAGGGADGLAALIGAAGGAAQGLANLLAAAANGDPSAQAEMLQRLIEAAGGGTEGLQNLLLITAGPDGDAVDGLQSLLSALGDGAEAIAILLRATGGGADGLATILAATGGGTETLQLLIEIAGEQGDGLEVLMKLADLENGEQLAKVLATAGLDRSLVEAARAGDLQNLTERIRILANEERKKRFLLKKPKDLWPEEKEWLKTRAPGPPSFNSRVRVAGAKFRRMKKNMDTKGETEENSIPVTSLMITVAKMSDPKRLQFEKHLESQLSKTVQKRREKQAKELGHQIRVKRSDQQTRHEADLVQRIKGNHLTASDTIQDFELAQLAELHQERKKETDENKRKQMIQFFTEHMEKQKKQIVQVGDQFHQDVRQMALSDLKPTAESLQSIPAVAPTESTHSEIPITTQFAESILSEPIDWSGIPSEPTVPYIETLQAMQQLICENFGISRDLKITPSFVWSYFELLQSTRLRMDPSLGSLRNMDPITLLKNLALT</sequence>
<accession>A0A4E0RHM6</accession>
<dbReference type="EMBL" id="JXXN02000639">
    <property type="protein sequence ID" value="THD26745.1"/>
    <property type="molecule type" value="Genomic_DNA"/>
</dbReference>
<keyword evidence="3" id="KW-1185">Reference proteome</keyword>
<evidence type="ECO:0000313" key="3">
    <source>
        <dbReference type="Proteomes" id="UP000230066"/>
    </source>
</evidence>
<protein>
    <submittedName>
        <fullName evidence="2">Uncharacterized protein</fullName>
    </submittedName>
</protein>
<feature type="region of interest" description="Disordered" evidence="1">
    <location>
        <begin position="1"/>
        <end position="26"/>
    </location>
</feature>
<reference evidence="2" key="1">
    <citation type="submission" date="2019-03" db="EMBL/GenBank/DDBJ databases">
        <title>Improved annotation for the trematode Fasciola hepatica.</title>
        <authorList>
            <person name="Choi Y.-J."/>
            <person name="Martin J."/>
            <person name="Mitreva M."/>
        </authorList>
    </citation>
    <scope>NUCLEOTIDE SEQUENCE [LARGE SCALE GENOMIC DNA]</scope>
</reference>
<name>A0A4E0RHM6_FASHE</name>
<feature type="compositionally biased region" description="Basic and acidic residues" evidence="1">
    <location>
        <begin position="1634"/>
        <end position="1653"/>
    </location>
</feature>
<feature type="region of interest" description="Disordered" evidence="1">
    <location>
        <begin position="325"/>
        <end position="383"/>
    </location>
</feature>
<feature type="region of interest" description="Disordered" evidence="1">
    <location>
        <begin position="149"/>
        <end position="181"/>
    </location>
</feature>
<evidence type="ECO:0000313" key="2">
    <source>
        <dbReference type="EMBL" id="THD26745.1"/>
    </source>
</evidence>
<comment type="caution">
    <text evidence="2">The sequence shown here is derived from an EMBL/GenBank/DDBJ whole genome shotgun (WGS) entry which is preliminary data.</text>
</comment>
<evidence type="ECO:0000256" key="1">
    <source>
        <dbReference type="SAM" id="MobiDB-lite"/>
    </source>
</evidence>
<feature type="compositionally biased region" description="Polar residues" evidence="1">
    <location>
        <begin position="338"/>
        <end position="350"/>
    </location>
</feature>
<organism evidence="2 3">
    <name type="scientific">Fasciola hepatica</name>
    <name type="common">Liver fluke</name>
    <dbReference type="NCBI Taxonomy" id="6192"/>
    <lineage>
        <taxon>Eukaryota</taxon>
        <taxon>Metazoa</taxon>
        <taxon>Spiralia</taxon>
        <taxon>Lophotrochozoa</taxon>
        <taxon>Platyhelminthes</taxon>
        <taxon>Trematoda</taxon>
        <taxon>Digenea</taxon>
        <taxon>Plagiorchiida</taxon>
        <taxon>Echinostomata</taxon>
        <taxon>Echinostomatoidea</taxon>
        <taxon>Fasciolidae</taxon>
        <taxon>Fasciola</taxon>
    </lineage>
</organism>
<feature type="compositionally biased region" description="Basic and acidic residues" evidence="1">
    <location>
        <begin position="1"/>
        <end position="13"/>
    </location>
</feature>